<keyword evidence="2" id="KW-1185">Reference proteome</keyword>
<dbReference type="OrthoDB" id="9926019at2"/>
<evidence type="ECO:0000313" key="1">
    <source>
        <dbReference type="EMBL" id="KTD62130.1"/>
    </source>
</evidence>
<dbReference type="Pfam" id="PF26393">
    <property type="entry name" value="Lart1_ADPRT"/>
    <property type="match status" value="1"/>
</dbReference>
<dbReference type="EMBL" id="LNYX01000030">
    <property type="protein sequence ID" value="KTD62130.1"/>
    <property type="molecule type" value="Genomic_DNA"/>
</dbReference>
<dbReference type="InterPro" id="IPR059097">
    <property type="entry name" value="Lart1_ADPRT"/>
</dbReference>
<dbReference type="PATRIC" id="fig|452.5.peg.2182"/>
<comment type="caution">
    <text evidence="1">The sequence shown here is derived from an EMBL/GenBank/DDBJ whole genome shotgun (WGS) entry which is preliminary data.</text>
</comment>
<protein>
    <submittedName>
        <fullName evidence="1">Uncharacterized protein</fullName>
    </submittedName>
</protein>
<name>A0A0W0YZA1_LEGSP</name>
<evidence type="ECO:0000313" key="2">
    <source>
        <dbReference type="Proteomes" id="UP000054877"/>
    </source>
</evidence>
<organism evidence="1 2">
    <name type="scientific">Legionella spiritensis</name>
    <dbReference type="NCBI Taxonomy" id="452"/>
    <lineage>
        <taxon>Bacteria</taxon>
        <taxon>Pseudomonadati</taxon>
        <taxon>Pseudomonadota</taxon>
        <taxon>Gammaproteobacteria</taxon>
        <taxon>Legionellales</taxon>
        <taxon>Legionellaceae</taxon>
        <taxon>Legionella</taxon>
    </lineage>
</organism>
<dbReference type="AlphaFoldDB" id="A0A0W0YZA1"/>
<sequence>MLNIRSIQLSIKSDKNSHRFFTTDQSKQSPPYGSGVIPSSSLNDLYRVDSVEINSQSNQPALKLNLLELLCFRIACLQGFISPKDVVQHQGSTRLIGTTSSEASVLKMSQSWGTHRNAIFTINPRLLQAQLIDVDATIKRSGTGFYTPIPEHEHALMVLPISAIREIRLLECGQSIVNPLYIEPTLEVVEEFQTIFKKQLAFLERLYNEGKSMTSNQRQNELIGVIEQTAEFFHARLGRENPFNMTLVQLCNRYGGSNLSNEQLSKYSSTTTVLDVLKCDGDELFMKHNHYRKLLGQKSLREAIERANEENGYGSPRSSNSFD</sequence>
<dbReference type="Proteomes" id="UP000054877">
    <property type="component" value="Unassembled WGS sequence"/>
</dbReference>
<dbReference type="RefSeq" id="WP_058483900.1">
    <property type="nucleotide sequence ID" value="NZ_CAAAII010000007.1"/>
</dbReference>
<accession>A0A0W0YZA1</accession>
<gene>
    <name evidence="1" type="ORF">Lspi_1980</name>
</gene>
<proteinExistence type="predicted"/>
<reference evidence="1 2" key="1">
    <citation type="submission" date="2015-11" db="EMBL/GenBank/DDBJ databases">
        <title>Genomic analysis of 38 Legionella species identifies large and diverse effector repertoires.</title>
        <authorList>
            <person name="Burstein D."/>
            <person name="Amaro F."/>
            <person name="Zusman T."/>
            <person name="Lifshitz Z."/>
            <person name="Cohen O."/>
            <person name="Gilbert J.A."/>
            <person name="Pupko T."/>
            <person name="Shuman H.A."/>
            <person name="Segal G."/>
        </authorList>
    </citation>
    <scope>NUCLEOTIDE SEQUENCE [LARGE SCALE GENOMIC DNA]</scope>
    <source>
        <strain evidence="1 2">Mt.St.Helens-9</strain>
    </source>
</reference>